<dbReference type="OrthoDB" id="2410195at2759"/>
<dbReference type="GO" id="GO:0032259">
    <property type="term" value="P:methylation"/>
    <property type="evidence" value="ECO:0007669"/>
    <property type="project" value="UniProtKB-KW"/>
</dbReference>
<accession>A0A9W8JW36</accession>
<gene>
    <name evidence="5" type="ORF">NLJ89_g11550</name>
</gene>
<feature type="compositionally biased region" description="Pro residues" evidence="4">
    <location>
        <begin position="403"/>
        <end position="414"/>
    </location>
</feature>
<dbReference type="InterPro" id="IPR029063">
    <property type="entry name" value="SAM-dependent_MTases_sf"/>
</dbReference>
<protein>
    <recommendedName>
        <fullName evidence="7">O-methyltransferase domain-containing protein</fullName>
    </recommendedName>
</protein>
<reference evidence="5" key="1">
    <citation type="submission" date="2022-07" db="EMBL/GenBank/DDBJ databases">
        <title>Genome Sequence of Agrocybe chaxingu.</title>
        <authorList>
            <person name="Buettner E."/>
        </authorList>
    </citation>
    <scope>NUCLEOTIDE SEQUENCE</scope>
    <source>
        <strain evidence="5">MP-N11</strain>
    </source>
</reference>
<evidence type="ECO:0000256" key="4">
    <source>
        <dbReference type="SAM" id="MobiDB-lite"/>
    </source>
</evidence>
<feature type="region of interest" description="Disordered" evidence="4">
    <location>
        <begin position="29"/>
        <end position="88"/>
    </location>
</feature>
<sequence length="541" mass="57948">MTLAILRSLHAIIGDAIDDIERVYSTHGYTESNAPHSQEEDQQSSNQAPGPENDNPIPKPGYSSSSSTSHGYASPPPSPALATSPQSLLHSTTARTANSVDFPSLDDPCDPISLSEQLTSHPTVGVAINRIVAAAGQLAATVQTPFLTICDAVMGYQLPSCMRLLETSHVVEILREAGPEGLHVQAISEKNGVAASKLAHILRLLATHHILREVSPDVFSLNRISSLVDSGKPFTELQGYQAEGRPEFKYSETNGIAAFVGLCSDECYKSSAYMTEAYFLSPSKETREGSDPAKAPFCFAFDTVKSGTGFFGWLEGESDLTAGSGTRKAKEAKENDIDDGSIETGKGAILPPTPISATFGRKSPKNPKTPITPERPPRPRRDTLRSQPNQSPSLRRHSSHPSPSSPTDPLSPPRPRIETDLSRLQRAPESNADTNSNRFRLARFGKAMTGTDGWEVPGAVLNGFDWHSLPHGSIVVDVGGGIGSTSILLATAFSSPSGEDNGLGLKFVIQDRPVVCEMGEKAWKAKCPELLESTAIDDVQK</sequence>
<keyword evidence="3" id="KW-0949">S-adenosyl-L-methionine</keyword>
<comment type="caution">
    <text evidence="5">The sequence shown here is derived from an EMBL/GenBank/DDBJ whole genome shotgun (WGS) entry which is preliminary data.</text>
</comment>
<evidence type="ECO:0000256" key="1">
    <source>
        <dbReference type="ARBA" id="ARBA00022603"/>
    </source>
</evidence>
<dbReference type="GO" id="GO:0008168">
    <property type="term" value="F:methyltransferase activity"/>
    <property type="evidence" value="ECO:0007669"/>
    <property type="project" value="UniProtKB-KW"/>
</dbReference>
<dbReference type="SUPFAM" id="SSF46785">
    <property type="entry name" value="Winged helix' DNA-binding domain"/>
    <property type="match status" value="1"/>
</dbReference>
<dbReference type="AlphaFoldDB" id="A0A9W8JW36"/>
<organism evidence="5 6">
    <name type="scientific">Agrocybe chaxingu</name>
    <dbReference type="NCBI Taxonomy" id="84603"/>
    <lineage>
        <taxon>Eukaryota</taxon>
        <taxon>Fungi</taxon>
        <taxon>Dikarya</taxon>
        <taxon>Basidiomycota</taxon>
        <taxon>Agaricomycotina</taxon>
        <taxon>Agaricomycetes</taxon>
        <taxon>Agaricomycetidae</taxon>
        <taxon>Agaricales</taxon>
        <taxon>Agaricineae</taxon>
        <taxon>Strophariaceae</taxon>
        <taxon>Agrocybe</taxon>
    </lineage>
</organism>
<dbReference type="InterPro" id="IPR036388">
    <property type="entry name" value="WH-like_DNA-bd_sf"/>
</dbReference>
<feature type="region of interest" description="Disordered" evidence="4">
    <location>
        <begin position="321"/>
        <end position="417"/>
    </location>
</feature>
<evidence type="ECO:0000256" key="2">
    <source>
        <dbReference type="ARBA" id="ARBA00022679"/>
    </source>
</evidence>
<keyword evidence="6" id="KW-1185">Reference proteome</keyword>
<evidence type="ECO:0000313" key="5">
    <source>
        <dbReference type="EMBL" id="KAJ3489203.1"/>
    </source>
</evidence>
<keyword evidence="2" id="KW-0808">Transferase</keyword>
<evidence type="ECO:0000313" key="6">
    <source>
        <dbReference type="Proteomes" id="UP001148786"/>
    </source>
</evidence>
<dbReference type="PANTHER" id="PTHR43712:SF2">
    <property type="entry name" value="O-METHYLTRANSFERASE CICE"/>
    <property type="match status" value="1"/>
</dbReference>
<dbReference type="EMBL" id="JANKHO010002743">
    <property type="protein sequence ID" value="KAJ3489203.1"/>
    <property type="molecule type" value="Genomic_DNA"/>
</dbReference>
<name>A0A9W8JW36_9AGAR</name>
<evidence type="ECO:0008006" key="7">
    <source>
        <dbReference type="Google" id="ProtNLM"/>
    </source>
</evidence>
<dbReference type="PANTHER" id="PTHR43712">
    <property type="entry name" value="PUTATIVE (AFU_ORTHOLOGUE AFUA_4G14580)-RELATED"/>
    <property type="match status" value="1"/>
</dbReference>
<proteinExistence type="predicted"/>
<evidence type="ECO:0000256" key="3">
    <source>
        <dbReference type="ARBA" id="ARBA00022691"/>
    </source>
</evidence>
<keyword evidence="1" id="KW-0489">Methyltransferase</keyword>
<dbReference type="Gene3D" id="1.10.10.10">
    <property type="entry name" value="Winged helix-like DNA-binding domain superfamily/Winged helix DNA-binding domain"/>
    <property type="match status" value="1"/>
</dbReference>
<dbReference type="Gene3D" id="3.40.50.150">
    <property type="entry name" value="Vaccinia Virus protein VP39"/>
    <property type="match status" value="1"/>
</dbReference>
<dbReference type="InterPro" id="IPR036390">
    <property type="entry name" value="WH_DNA-bd_sf"/>
</dbReference>
<dbReference type="Proteomes" id="UP001148786">
    <property type="component" value="Unassembled WGS sequence"/>
</dbReference>
<feature type="compositionally biased region" description="Basic and acidic residues" evidence="4">
    <location>
        <begin position="375"/>
        <end position="384"/>
    </location>
</feature>